<feature type="region of interest" description="Disordered" evidence="1">
    <location>
        <begin position="222"/>
        <end position="248"/>
    </location>
</feature>
<name>A0A644TK22_9ZZZZ</name>
<dbReference type="Pfam" id="PF11412">
    <property type="entry name" value="DsbD_N"/>
    <property type="match status" value="1"/>
</dbReference>
<sequence>MQRHVSLAFFLGKIPRGEAKPGGSAPLLRSGVARCGRERARIDAHGGERPGPFRRMIGVERDRGIAIRNEPAVRQDLGLELPRAPAGIAKRKERAVRATALCDVLEDVARRGHRHLGHHLHRRPLPLPVARMQHEAASGLDRAAEQDRRALGPVRGGHRDAKLGEQVAQPRRRQRLVDNHPHRALGRMGADRHHRMLEARVTHAGHRDQEFSGQVHVGLHGRGMRHSSKGGRVPPRDQAPAPHRLWQSRTQRPRWRVCDLDCPAPRRYRKHMPRHLAPLLPLCLCLAALPARAEEPLPPGMEGAEVLPGWEAPDGSRIAALKIALDPGWKTYWRSPGDAGVPPVIDFAGSDNVAKVQVIWPAPQVFDQNGLRTVGYHDEMILPLEITPTDPAKPVALAADLDLGICRDVCVPVSLELGADLAGPGAPDPEIRAAMAAVPLRQPGLAHCTVEPIADGMRVKAAIDLPEAAGEVALFELRSTPMWVSESEAERQGNMLLASAEFVPDSGTPFTLDQSDLRITVLSDAGAIEIDGCPAN</sequence>
<proteinExistence type="predicted"/>
<dbReference type="InterPro" id="IPR028250">
    <property type="entry name" value="DsbDN"/>
</dbReference>
<dbReference type="EMBL" id="VSSQ01000036">
    <property type="protein sequence ID" value="MPL67254.1"/>
    <property type="molecule type" value="Genomic_DNA"/>
</dbReference>
<reference evidence="3" key="1">
    <citation type="submission" date="2019-08" db="EMBL/GenBank/DDBJ databases">
        <authorList>
            <person name="Kucharzyk K."/>
            <person name="Murdoch R.W."/>
            <person name="Higgins S."/>
            <person name="Loffler F."/>
        </authorList>
    </citation>
    <scope>NUCLEOTIDE SEQUENCE</scope>
</reference>
<evidence type="ECO:0000313" key="3">
    <source>
        <dbReference type="EMBL" id="MPL67254.1"/>
    </source>
</evidence>
<feature type="domain" description="Thiol:disulfide interchange protein DsbD N-terminal" evidence="2">
    <location>
        <begin position="305"/>
        <end position="414"/>
    </location>
</feature>
<evidence type="ECO:0000256" key="1">
    <source>
        <dbReference type="SAM" id="MobiDB-lite"/>
    </source>
</evidence>
<feature type="region of interest" description="Disordered" evidence="1">
    <location>
        <begin position="152"/>
        <end position="171"/>
    </location>
</feature>
<dbReference type="AlphaFoldDB" id="A0A644TK22"/>
<protein>
    <recommendedName>
        <fullName evidence="2">Thiol:disulfide interchange protein DsbD N-terminal domain-containing protein</fullName>
    </recommendedName>
</protein>
<gene>
    <name evidence="3" type="ORF">SDC9_12945</name>
</gene>
<evidence type="ECO:0000259" key="2">
    <source>
        <dbReference type="Pfam" id="PF11412"/>
    </source>
</evidence>
<comment type="caution">
    <text evidence="3">The sequence shown here is derived from an EMBL/GenBank/DDBJ whole genome shotgun (WGS) entry which is preliminary data.</text>
</comment>
<accession>A0A644TK22</accession>
<organism evidence="3">
    <name type="scientific">bioreactor metagenome</name>
    <dbReference type="NCBI Taxonomy" id="1076179"/>
    <lineage>
        <taxon>unclassified sequences</taxon>
        <taxon>metagenomes</taxon>
        <taxon>ecological metagenomes</taxon>
    </lineage>
</organism>